<reference evidence="5" key="1">
    <citation type="journal article" date="2018" name="Nat. Microbiol.">
        <title>Leveraging single-cell genomics to expand the fungal tree of life.</title>
        <authorList>
            <person name="Ahrendt S.R."/>
            <person name="Quandt C.A."/>
            <person name="Ciobanu D."/>
            <person name="Clum A."/>
            <person name="Salamov A."/>
            <person name="Andreopoulos B."/>
            <person name="Cheng J.F."/>
            <person name="Woyke T."/>
            <person name="Pelin A."/>
            <person name="Henrissat B."/>
            <person name="Reynolds N.K."/>
            <person name="Benny G.L."/>
            <person name="Smith M.E."/>
            <person name="James T.Y."/>
            <person name="Grigoriev I.V."/>
        </authorList>
    </citation>
    <scope>NUCLEOTIDE SEQUENCE [LARGE SCALE GENOMIC DNA]</scope>
    <source>
        <strain evidence="5">Baker2002</strain>
    </source>
</reference>
<dbReference type="SUPFAM" id="SSF103473">
    <property type="entry name" value="MFS general substrate transporter"/>
    <property type="match status" value="1"/>
</dbReference>
<evidence type="ECO:0000313" key="4">
    <source>
        <dbReference type="EMBL" id="RKP28925.1"/>
    </source>
</evidence>
<sequence>TLVIPTWFKKHLALAMGITVSGAGLGGLVFSFILNAIILATGDQKWALRVIGLINLVISLFASVFMRVRNRKPVNYKETLSGEFLWCALKVVFDIKIFNSYPLVIAALWFGVVLMGYVIILYSFVPYATSEGLSAKQAANILAVLNASQVVGRPSIGRIGDFLGRKNISFIICCYLSVLLLVFWLQATNYASIMVLAALIGAAAGVGSTMAQSMAHDILEFQGIAYKLPAAWGGMNIVVSLFVLPAEVIALKLKRGSGAGSYRNAQIFTSCAFFAGALLLLVNREWLVRQTLISRRFAALEAVKTKQSSYLRSVDLILDVEDGPETIEHRIEGYDRLLARTPLFFLVRAFYPIRV</sequence>
<keyword evidence="3" id="KW-0812">Transmembrane</keyword>
<evidence type="ECO:0000256" key="1">
    <source>
        <dbReference type="ARBA" id="ARBA00004141"/>
    </source>
</evidence>
<organism evidence="4 5">
    <name type="scientific">Metschnikowia bicuspidata</name>
    <dbReference type="NCBI Taxonomy" id="27322"/>
    <lineage>
        <taxon>Eukaryota</taxon>
        <taxon>Fungi</taxon>
        <taxon>Dikarya</taxon>
        <taxon>Ascomycota</taxon>
        <taxon>Saccharomycotina</taxon>
        <taxon>Pichiomycetes</taxon>
        <taxon>Metschnikowiaceae</taxon>
        <taxon>Metschnikowia</taxon>
    </lineage>
</organism>
<keyword evidence="3" id="KW-0472">Membrane</keyword>
<feature type="transmembrane region" description="Helical" evidence="3">
    <location>
        <begin position="193"/>
        <end position="212"/>
    </location>
</feature>
<dbReference type="Gene3D" id="1.20.1250.20">
    <property type="entry name" value="MFS general substrate transporter like domains"/>
    <property type="match status" value="2"/>
</dbReference>
<feature type="transmembrane region" description="Helical" evidence="3">
    <location>
        <begin position="224"/>
        <end position="244"/>
    </location>
</feature>
<dbReference type="InterPro" id="IPR036259">
    <property type="entry name" value="MFS_trans_sf"/>
</dbReference>
<dbReference type="EMBL" id="ML004535">
    <property type="protein sequence ID" value="RKP28925.1"/>
    <property type="molecule type" value="Genomic_DNA"/>
</dbReference>
<keyword evidence="5" id="KW-1185">Reference proteome</keyword>
<dbReference type="Proteomes" id="UP000268321">
    <property type="component" value="Unassembled WGS sequence"/>
</dbReference>
<dbReference type="PANTHER" id="PTHR11360">
    <property type="entry name" value="MONOCARBOXYLATE TRANSPORTER"/>
    <property type="match status" value="1"/>
</dbReference>
<dbReference type="OrthoDB" id="2213137at2759"/>
<dbReference type="InterPro" id="IPR050327">
    <property type="entry name" value="Proton-linked_MCT"/>
</dbReference>
<feature type="transmembrane region" description="Helical" evidence="3">
    <location>
        <begin position="168"/>
        <end position="187"/>
    </location>
</feature>
<dbReference type="PANTHER" id="PTHR11360:SF315">
    <property type="entry name" value="TRANSPORTER MCH2-RELATED"/>
    <property type="match status" value="1"/>
</dbReference>
<feature type="non-terminal residue" evidence="4">
    <location>
        <position position="1"/>
    </location>
</feature>
<dbReference type="Pfam" id="PF07690">
    <property type="entry name" value="MFS_1"/>
    <property type="match status" value="1"/>
</dbReference>
<evidence type="ECO:0000313" key="5">
    <source>
        <dbReference type="Proteomes" id="UP000268321"/>
    </source>
</evidence>
<feature type="transmembrane region" description="Helical" evidence="3">
    <location>
        <begin position="12"/>
        <end position="40"/>
    </location>
</feature>
<protein>
    <submittedName>
        <fullName evidence="4">MFS general substrate transporter</fullName>
    </submittedName>
</protein>
<proteinExistence type="inferred from homology"/>
<dbReference type="InterPro" id="IPR011701">
    <property type="entry name" value="MFS"/>
</dbReference>
<feature type="transmembrane region" description="Helical" evidence="3">
    <location>
        <begin position="103"/>
        <end position="125"/>
    </location>
</feature>
<keyword evidence="3" id="KW-1133">Transmembrane helix</keyword>
<dbReference type="AlphaFoldDB" id="A0A4P9Z8C3"/>
<evidence type="ECO:0000256" key="2">
    <source>
        <dbReference type="ARBA" id="ARBA00006727"/>
    </source>
</evidence>
<feature type="transmembrane region" description="Helical" evidence="3">
    <location>
        <begin position="264"/>
        <end position="282"/>
    </location>
</feature>
<gene>
    <name evidence="4" type="ORF">METBISCDRAFT_19878</name>
</gene>
<dbReference type="GO" id="GO:0016020">
    <property type="term" value="C:membrane"/>
    <property type="evidence" value="ECO:0007669"/>
    <property type="project" value="UniProtKB-SubCell"/>
</dbReference>
<feature type="transmembrane region" description="Helical" evidence="3">
    <location>
        <begin position="46"/>
        <end position="68"/>
    </location>
</feature>
<comment type="subcellular location">
    <subcellularLocation>
        <location evidence="1">Membrane</location>
        <topology evidence="1">Multi-pass membrane protein</topology>
    </subcellularLocation>
</comment>
<comment type="similarity">
    <text evidence="2">Belongs to the major facilitator superfamily. Monocarboxylate porter (TC 2.A.1.13) family.</text>
</comment>
<accession>A0A4P9Z8C3</accession>
<evidence type="ECO:0000256" key="3">
    <source>
        <dbReference type="SAM" id="Phobius"/>
    </source>
</evidence>
<name>A0A4P9Z8C3_9ASCO</name>
<dbReference type="GO" id="GO:0022857">
    <property type="term" value="F:transmembrane transporter activity"/>
    <property type="evidence" value="ECO:0007669"/>
    <property type="project" value="InterPro"/>
</dbReference>